<feature type="coiled-coil region" evidence="1">
    <location>
        <begin position="3"/>
        <end position="44"/>
    </location>
</feature>
<proteinExistence type="predicted"/>
<dbReference type="GeneID" id="87885345"/>
<evidence type="ECO:0000256" key="1">
    <source>
        <dbReference type="SAM" id="Coils"/>
    </source>
</evidence>
<dbReference type="AlphaFoldDB" id="A0AAJ0H0W8"/>
<organism evidence="2 3">
    <name type="scientific">Chaetomium strumarium</name>
    <dbReference type="NCBI Taxonomy" id="1170767"/>
    <lineage>
        <taxon>Eukaryota</taxon>
        <taxon>Fungi</taxon>
        <taxon>Dikarya</taxon>
        <taxon>Ascomycota</taxon>
        <taxon>Pezizomycotina</taxon>
        <taxon>Sordariomycetes</taxon>
        <taxon>Sordariomycetidae</taxon>
        <taxon>Sordariales</taxon>
        <taxon>Chaetomiaceae</taxon>
        <taxon>Chaetomium</taxon>
    </lineage>
</organism>
<accession>A0AAJ0H0W8</accession>
<sequence length="64" mass="7500">MGLELADRERVANRKLIEQYEQQVKDLREKLDNLEDMLKKKDDGLNRVLDGERSRAATADLEKK</sequence>
<comment type="caution">
    <text evidence="2">The sequence shown here is derived from an EMBL/GenBank/DDBJ whole genome shotgun (WGS) entry which is preliminary data.</text>
</comment>
<name>A0AAJ0H0W8_9PEZI</name>
<dbReference type="EMBL" id="JAUDZG010000001">
    <property type="protein sequence ID" value="KAK3309772.1"/>
    <property type="molecule type" value="Genomic_DNA"/>
</dbReference>
<evidence type="ECO:0000313" key="3">
    <source>
        <dbReference type="Proteomes" id="UP001273166"/>
    </source>
</evidence>
<evidence type="ECO:0000313" key="2">
    <source>
        <dbReference type="EMBL" id="KAK3309772.1"/>
    </source>
</evidence>
<dbReference type="Proteomes" id="UP001273166">
    <property type="component" value="Unassembled WGS sequence"/>
</dbReference>
<keyword evidence="1" id="KW-0175">Coiled coil</keyword>
<reference evidence="2" key="1">
    <citation type="journal article" date="2023" name="Mol. Phylogenet. Evol.">
        <title>Genome-scale phylogeny and comparative genomics of the fungal order Sordariales.</title>
        <authorList>
            <person name="Hensen N."/>
            <person name="Bonometti L."/>
            <person name="Westerberg I."/>
            <person name="Brannstrom I.O."/>
            <person name="Guillou S."/>
            <person name="Cros-Aarteil S."/>
            <person name="Calhoun S."/>
            <person name="Haridas S."/>
            <person name="Kuo A."/>
            <person name="Mondo S."/>
            <person name="Pangilinan J."/>
            <person name="Riley R."/>
            <person name="LaButti K."/>
            <person name="Andreopoulos B."/>
            <person name="Lipzen A."/>
            <person name="Chen C."/>
            <person name="Yan M."/>
            <person name="Daum C."/>
            <person name="Ng V."/>
            <person name="Clum A."/>
            <person name="Steindorff A."/>
            <person name="Ohm R.A."/>
            <person name="Martin F."/>
            <person name="Silar P."/>
            <person name="Natvig D.O."/>
            <person name="Lalanne C."/>
            <person name="Gautier V."/>
            <person name="Ament-Velasquez S.L."/>
            <person name="Kruys A."/>
            <person name="Hutchinson M.I."/>
            <person name="Powell A.J."/>
            <person name="Barry K."/>
            <person name="Miller A.N."/>
            <person name="Grigoriev I.V."/>
            <person name="Debuchy R."/>
            <person name="Gladieux P."/>
            <person name="Hiltunen Thoren M."/>
            <person name="Johannesson H."/>
        </authorList>
    </citation>
    <scope>NUCLEOTIDE SEQUENCE</scope>
    <source>
        <strain evidence="2">CBS 333.67</strain>
    </source>
</reference>
<keyword evidence="3" id="KW-1185">Reference proteome</keyword>
<dbReference type="RefSeq" id="XP_062725552.1">
    <property type="nucleotide sequence ID" value="XM_062866516.1"/>
</dbReference>
<reference evidence="2" key="2">
    <citation type="submission" date="2023-06" db="EMBL/GenBank/DDBJ databases">
        <authorList>
            <consortium name="Lawrence Berkeley National Laboratory"/>
            <person name="Mondo S.J."/>
            <person name="Hensen N."/>
            <person name="Bonometti L."/>
            <person name="Westerberg I."/>
            <person name="Brannstrom I.O."/>
            <person name="Guillou S."/>
            <person name="Cros-Aarteil S."/>
            <person name="Calhoun S."/>
            <person name="Haridas S."/>
            <person name="Kuo A."/>
            <person name="Pangilinan J."/>
            <person name="Riley R."/>
            <person name="Labutti K."/>
            <person name="Andreopoulos B."/>
            <person name="Lipzen A."/>
            <person name="Chen C."/>
            <person name="Yanf M."/>
            <person name="Daum C."/>
            <person name="Ng V."/>
            <person name="Clum A."/>
            <person name="Steindorff A."/>
            <person name="Ohm R."/>
            <person name="Martin F."/>
            <person name="Silar P."/>
            <person name="Natvig D."/>
            <person name="Lalanne C."/>
            <person name="Gautier V."/>
            <person name="Ament-Velasquez S.L."/>
            <person name="Kruys A."/>
            <person name="Hutchinson M.I."/>
            <person name="Powell A.J."/>
            <person name="Barry K."/>
            <person name="Miller A.N."/>
            <person name="Grigoriev I.V."/>
            <person name="Debuchy R."/>
            <person name="Gladieux P."/>
            <person name="Thoren M.H."/>
            <person name="Johannesson H."/>
        </authorList>
    </citation>
    <scope>NUCLEOTIDE SEQUENCE</scope>
    <source>
        <strain evidence="2">CBS 333.67</strain>
    </source>
</reference>
<gene>
    <name evidence="2" type="ORF">B0T15DRAFT_488481</name>
</gene>
<protein>
    <submittedName>
        <fullName evidence="2">Uncharacterized protein</fullName>
    </submittedName>
</protein>